<comment type="subcellular location">
    <subcellularLocation>
        <location evidence="1">Cytoplasm</location>
    </subcellularLocation>
</comment>
<protein>
    <submittedName>
        <fullName evidence="7">Enterochelin esterase</fullName>
        <ecNumber evidence="7">3.1.1.-</ecNumber>
    </submittedName>
</protein>
<dbReference type="EC" id="3.1.1.-" evidence="7"/>
<proteinExistence type="inferred from homology"/>
<feature type="domain" description="Enterochelin esterase N-terminal" evidence="6">
    <location>
        <begin position="69"/>
        <end position="181"/>
    </location>
</feature>
<dbReference type="AlphaFoldDB" id="A0A939MIX4"/>
<keyword evidence="3 7" id="KW-0378">Hydrolase</keyword>
<dbReference type="NCBIfam" id="NF007758">
    <property type="entry name" value="PRK10439.1"/>
    <property type="match status" value="1"/>
</dbReference>
<name>A0A939MIX4_9MICO</name>
<dbReference type="InterPro" id="IPR021764">
    <property type="entry name" value="Enterochelin_esterase_N"/>
</dbReference>
<dbReference type="InterPro" id="IPR050583">
    <property type="entry name" value="Mycobacterial_A85_antigen"/>
</dbReference>
<dbReference type="InterPro" id="IPR014756">
    <property type="entry name" value="Ig_E-set"/>
</dbReference>
<dbReference type="Gene3D" id="3.40.50.1820">
    <property type="entry name" value="alpha/beta hydrolase"/>
    <property type="match status" value="1"/>
</dbReference>
<dbReference type="InterPro" id="IPR013783">
    <property type="entry name" value="Ig-like_fold"/>
</dbReference>
<dbReference type="GO" id="GO:0005737">
    <property type="term" value="C:cytoplasm"/>
    <property type="evidence" value="ECO:0007669"/>
    <property type="project" value="UniProtKB-SubCell"/>
</dbReference>
<evidence type="ECO:0000256" key="4">
    <source>
        <dbReference type="ARBA" id="ARBA00024201"/>
    </source>
</evidence>
<dbReference type="GO" id="GO:0005506">
    <property type="term" value="F:iron ion binding"/>
    <property type="evidence" value="ECO:0007669"/>
    <property type="project" value="InterPro"/>
</dbReference>
<dbReference type="GO" id="GO:0008849">
    <property type="term" value="F:enterochelin esterase activity"/>
    <property type="evidence" value="ECO:0007669"/>
    <property type="project" value="InterPro"/>
</dbReference>
<keyword evidence="8" id="KW-1185">Reference proteome</keyword>
<evidence type="ECO:0000256" key="5">
    <source>
        <dbReference type="SAM" id="MobiDB-lite"/>
    </source>
</evidence>
<dbReference type="RefSeq" id="WP_208097297.1">
    <property type="nucleotide sequence ID" value="NZ_JAGDYM010000007.1"/>
</dbReference>
<feature type="region of interest" description="Disordered" evidence="5">
    <location>
        <begin position="1"/>
        <end position="21"/>
    </location>
</feature>
<dbReference type="GO" id="GO:0005975">
    <property type="term" value="P:carbohydrate metabolic process"/>
    <property type="evidence" value="ECO:0007669"/>
    <property type="project" value="UniProtKB-ARBA"/>
</dbReference>
<dbReference type="Pfam" id="PF11806">
    <property type="entry name" value="Enterochelin_N"/>
    <property type="match status" value="1"/>
</dbReference>
<keyword evidence="2" id="KW-0963">Cytoplasm</keyword>
<evidence type="ECO:0000256" key="1">
    <source>
        <dbReference type="ARBA" id="ARBA00004496"/>
    </source>
</evidence>
<dbReference type="EMBL" id="JAGDYM010000007">
    <property type="protein sequence ID" value="MBO1901568.1"/>
    <property type="molecule type" value="Genomic_DNA"/>
</dbReference>
<organism evidence="7 8">
    <name type="scientific">Leucobacter weissii</name>
    <dbReference type="NCBI Taxonomy" id="1983706"/>
    <lineage>
        <taxon>Bacteria</taxon>
        <taxon>Bacillati</taxon>
        <taxon>Actinomycetota</taxon>
        <taxon>Actinomycetes</taxon>
        <taxon>Micrococcales</taxon>
        <taxon>Microbacteriaceae</taxon>
        <taxon>Leucobacter</taxon>
    </lineage>
</organism>
<feature type="compositionally biased region" description="Basic and acidic residues" evidence="5">
    <location>
        <begin position="147"/>
        <end position="156"/>
    </location>
</feature>
<accession>A0A939MIX4</accession>
<comment type="similarity">
    <text evidence="4">Belongs to the Fes family.</text>
</comment>
<dbReference type="InterPro" id="IPR029058">
    <property type="entry name" value="AB_hydrolase_fold"/>
</dbReference>
<dbReference type="Proteomes" id="UP000664382">
    <property type="component" value="Unassembled WGS sequence"/>
</dbReference>
<feature type="compositionally biased region" description="Basic and acidic residues" evidence="5">
    <location>
        <begin position="181"/>
        <end position="197"/>
    </location>
</feature>
<reference evidence="7" key="1">
    <citation type="submission" date="2021-03" db="EMBL/GenBank/DDBJ databases">
        <title>Leucobacter chromiisoli sp. nov., isolated from chromium-containing soil of chemical plant.</title>
        <authorList>
            <person name="Xu Z."/>
        </authorList>
    </citation>
    <scope>NUCLEOTIDE SEQUENCE</scope>
    <source>
        <strain evidence="7">S27</strain>
    </source>
</reference>
<dbReference type="GO" id="GO:0006826">
    <property type="term" value="P:iron ion transport"/>
    <property type="evidence" value="ECO:0007669"/>
    <property type="project" value="InterPro"/>
</dbReference>
<dbReference type="Pfam" id="PF00756">
    <property type="entry name" value="Esterase"/>
    <property type="match status" value="1"/>
</dbReference>
<dbReference type="PANTHER" id="PTHR48098:SF3">
    <property type="entry name" value="IRON(III) ENTEROBACTIN ESTERASE"/>
    <property type="match status" value="1"/>
</dbReference>
<dbReference type="Gene3D" id="2.60.40.10">
    <property type="entry name" value="Immunoglobulins"/>
    <property type="match status" value="1"/>
</dbReference>
<gene>
    <name evidence="7" type="primary">fes</name>
    <name evidence="7" type="ORF">J4H92_06340</name>
</gene>
<dbReference type="SUPFAM" id="SSF81296">
    <property type="entry name" value="E set domains"/>
    <property type="match status" value="1"/>
</dbReference>
<dbReference type="PANTHER" id="PTHR48098">
    <property type="entry name" value="ENTEROCHELIN ESTERASE-RELATED"/>
    <property type="match status" value="1"/>
</dbReference>
<evidence type="ECO:0000259" key="6">
    <source>
        <dbReference type="Pfam" id="PF11806"/>
    </source>
</evidence>
<comment type="caution">
    <text evidence="7">The sequence shown here is derived from an EMBL/GenBank/DDBJ whole genome shotgun (WGS) entry which is preliminary data.</text>
</comment>
<evidence type="ECO:0000313" key="7">
    <source>
        <dbReference type="EMBL" id="MBO1901568.1"/>
    </source>
</evidence>
<feature type="region of interest" description="Disordered" evidence="5">
    <location>
        <begin position="147"/>
        <end position="197"/>
    </location>
</feature>
<evidence type="ECO:0000256" key="3">
    <source>
        <dbReference type="ARBA" id="ARBA00022801"/>
    </source>
</evidence>
<evidence type="ECO:0000313" key="8">
    <source>
        <dbReference type="Proteomes" id="UP000664382"/>
    </source>
</evidence>
<evidence type="ECO:0000256" key="2">
    <source>
        <dbReference type="ARBA" id="ARBA00022490"/>
    </source>
</evidence>
<dbReference type="InterPro" id="IPR000801">
    <property type="entry name" value="Esterase-like"/>
</dbReference>
<dbReference type="SUPFAM" id="SSF53474">
    <property type="entry name" value="alpha/beta-Hydrolases"/>
    <property type="match status" value="1"/>
</dbReference>
<sequence>MSATPRRTPPKTPRPDRAPLAASAEIRRWEEDLRRTRAERRRARAQDFWSEFRDAPIIERSDRSDERIVTFLWQDAAAAEVLLFANKLTDERDIASSLMRRLRGTDIWHLSYRMRADWRASYGFLTRDRGDAWPWGDGDHASIRRALDHSRADPRNPRSIPNRPGTPLSLVELPDAPRQPWAEHRPDLGSRGALDERRGPDGRPVWVYVPAPSAVAAASPGAVSAALPVVVILDGDAWVRHHRISATLDNLIADGQIRPCLVLLPDSGGSERRWEELDARGDGARWIVERLLPWARGRFPVSADPAETIVAGQSLGGYTALRAAFEYPSVVGGVISQSASLWQQGLADPASIPGTVRGLRMYLEVGAHEWVLREPNRRLADAVAAAGGDIRYTEYNGGHDYACWRGGLADGLRVLLGPAAPPRRLDTRLETNRGGQRV</sequence>